<keyword evidence="4" id="KW-1185">Reference proteome</keyword>
<dbReference type="Proteomes" id="UP001152795">
    <property type="component" value="Unassembled WGS sequence"/>
</dbReference>
<proteinExistence type="predicted"/>
<dbReference type="EMBL" id="CACRXK020017304">
    <property type="protein sequence ID" value="CAB4031026.1"/>
    <property type="molecule type" value="Genomic_DNA"/>
</dbReference>
<feature type="compositionally biased region" description="Polar residues" evidence="1">
    <location>
        <begin position="161"/>
        <end position="170"/>
    </location>
</feature>
<evidence type="ECO:0000313" key="3">
    <source>
        <dbReference type="EMBL" id="CAB4031026.1"/>
    </source>
</evidence>
<evidence type="ECO:0000256" key="1">
    <source>
        <dbReference type="SAM" id="MobiDB-lite"/>
    </source>
</evidence>
<feature type="compositionally biased region" description="Basic and acidic residues" evidence="1">
    <location>
        <begin position="190"/>
        <end position="204"/>
    </location>
</feature>
<evidence type="ECO:0000313" key="4">
    <source>
        <dbReference type="Proteomes" id="UP001152795"/>
    </source>
</evidence>
<feature type="region of interest" description="Disordered" evidence="1">
    <location>
        <begin position="107"/>
        <end position="134"/>
    </location>
</feature>
<dbReference type="OrthoDB" id="10652685at2759"/>
<feature type="compositionally biased region" description="Polar residues" evidence="1">
    <location>
        <begin position="119"/>
        <end position="134"/>
    </location>
</feature>
<keyword evidence="2" id="KW-0732">Signal</keyword>
<feature type="signal peptide" evidence="2">
    <location>
        <begin position="1"/>
        <end position="17"/>
    </location>
</feature>
<protein>
    <submittedName>
        <fullName evidence="3">Uncharacterized protein</fullName>
    </submittedName>
</protein>
<sequence length="367" mass="42013">MAIAIAVIIRLIHVIHYLMNGHFPPVDDIIIDGQVNNNALGSLRNILTQTRRDDVLELLYKTMAGDTSVLERHERNIHDILNQFYIDRDDDIWPVWCYLFTRENNPQRQETSGYRGRTENGNIVSSDTEDATQNNGRYRLQQESNGHRGCLIENGNIVVSDTEGATQNNERYTHRRRDDIYTEGTTQNNERYRDVETRSLDQDLSHPSARRPRDPQTSKPQANQKEPPLLVLDDRALRSFQMSSQEAVLPEQSIPLGNPPRCNTCAKTTKIKQTSRLVWSNVRGIIEELNPQQLQDFIAELNKCDEGILGAIQFHDHGALTHEIVDALQRYHLSGERCILCLLNYVFHRIGRSDLTNSVKGIPPSLE</sequence>
<organism evidence="3 4">
    <name type="scientific">Paramuricea clavata</name>
    <name type="common">Red gorgonian</name>
    <name type="synonym">Violescent sea-whip</name>
    <dbReference type="NCBI Taxonomy" id="317549"/>
    <lineage>
        <taxon>Eukaryota</taxon>
        <taxon>Metazoa</taxon>
        <taxon>Cnidaria</taxon>
        <taxon>Anthozoa</taxon>
        <taxon>Octocorallia</taxon>
        <taxon>Malacalcyonacea</taxon>
        <taxon>Plexauridae</taxon>
        <taxon>Paramuricea</taxon>
    </lineage>
</organism>
<reference evidence="3" key="1">
    <citation type="submission" date="2020-04" db="EMBL/GenBank/DDBJ databases">
        <authorList>
            <person name="Alioto T."/>
            <person name="Alioto T."/>
            <person name="Gomez Garrido J."/>
        </authorList>
    </citation>
    <scope>NUCLEOTIDE SEQUENCE</scope>
    <source>
        <strain evidence="3">A484AB</strain>
    </source>
</reference>
<accession>A0A6S7JFJ6</accession>
<name>A0A6S7JFJ6_PARCT</name>
<gene>
    <name evidence="3" type="ORF">PACLA_8A007410</name>
</gene>
<comment type="caution">
    <text evidence="3">The sequence shown here is derived from an EMBL/GenBank/DDBJ whole genome shotgun (WGS) entry which is preliminary data.</text>
</comment>
<dbReference type="AlphaFoldDB" id="A0A6S7JFJ6"/>
<feature type="region of interest" description="Disordered" evidence="1">
    <location>
        <begin position="161"/>
        <end position="228"/>
    </location>
</feature>
<evidence type="ECO:0000256" key="2">
    <source>
        <dbReference type="SAM" id="SignalP"/>
    </source>
</evidence>
<feature type="chain" id="PRO_5043490156" evidence="2">
    <location>
        <begin position="18"/>
        <end position="367"/>
    </location>
</feature>